<dbReference type="InterPro" id="IPR006175">
    <property type="entry name" value="YjgF/YER057c/UK114"/>
</dbReference>
<comment type="caution">
    <text evidence="1">The sequence shown here is derived from an EMBL/GenBank/DDBJ whole genome shotgun (WGS) entry which is preliminary data.</text>
</comment>
<dbReference type="CDD" id="cd06154">
    <property type="entry name" value="YjgF_YER057c_UK114_like_6"/>
    <property type="match status" value="1"/>
</dbReference>
<gene>
    <name evidence="1" type="ORF">Bhyg_15102</name>
</gene>
<dbReference type="EMBL" id="WJQU01000004">
    <property type="protein sequence ID" value="KAJ6636512.1"/>
    <property type="molecule type" value="Genomic_DNA"/>
</dbReference>
<name>A0A9Q0MR76_9DIPT</name>
<dbReference type="Gene3D" id="3.30.1330.40">
    <property type="entry name" value="RutC-like"/>
    <property type="match status" value="1"/>
</dbReference>
<accession>A0A9Q0MR76</accession>
<dbReference type="PANTHER" id="PTHR43857">
    <property type="entry name" value="BLR7761 PROTEIN"/>
    <property type="match status" value="1"/>
</dbReference>
<evidence type="ECO:0000313" key="1">
    <source>
        <dbReference type="EMBL" id="KAJ6636512.1"/>
    </source>
</evidence>
<dbReference type="Proteomes" id="UP001151699">
    <property type="component" value="Chromosome C"/>
</dbReference>
<protein>
    <submittedName>
        <fullName evidence="1">RutC family protein</fullName>
    </submittedName>
</protein>
<dbReference type="InterPro" id="IPR035959">
    <property type="entry name" value="RutC-like_sf"/>
</dbReference>
<dbReference type="Pfam" id="PF01042">
    <property type="entry name" value="Ribonuc_L-PSP"/>
    <property type="match status" value="1"/>
</dbReference>
<sequence>MERKLYSSGTKWELTAGYSRAIRVGNVIEVAGTVAVDESNEVVGKDDVYMQTKYILQKIQKALKEAGSDLNDIVRTRMYTTDISKFDDITRAHGEFFKDIRPVCTLIEVSRLVQPDLLVEIEASAIVT</sequence>
<proteinExistence type="predicted"/>
<dbReference type="SUPFAM" id="SSF55298">
    <property type="entry name" value="YjgF-like"/>
    <property type="match status" value="1"/>
</dbReference>
<reference evidence="1" key="1">
    <citation type="submission" date="2022-07" db="EMBL/GenBank/DDBJ databases">
        <authorList>
            <person name="Trinca V."/>
            <person name="Uliana J.V.C."/>
            <person name="Torres T.T."/>
            <person name="Ward R.J."/>
            <person name="Monesi N."/>
        </authorList>
    </citation>
    <scope>NUCLEOTIDE SEQUENCE</scope>
    <source>
        <strain evidence="1">HSMRA1968</strain>
        <tissue evidence="1">Whole embryos</tissue>
    </source>
</reference>
<keyword evidence="2" id="KW-1185">Reference proteome</keyword>
<dbReference type="PANTHER" id="PTHR43857:SF1">
    <property type="entry name" value="YJGH FAMILY PROTEIN"/>
    <property type="match status" value="1"/>
</dbReference>
<feature type="non-terminal residue" evidence="1">
    <location>
        <position position="1"/>
    </location>
</feature>
<organism evidence="1 2">
    <name type="scientific">Pseudolycoriella hygida</name>
    <dbReference type="NCBI Taxonomy" id="35572"/>
    <lineage>
        <taxon>Eukaryota</taxon>
        <taxon>Metazoa</taxon>
        <taxon>Ecdysozoa</taxon>
        <taxon>Arthropoda</taxon>
        <taxon>Hexapoda</taxon>
        <taxon>Insecta</taxon>
        <taxon>Pterygota</taxon>
        <taxon>Neoptera</taxon>
        <taxon>Endopterygota</taxon>
        <taxon>Diptera</taxon>
        <taxon>Nematocera</taxon>
        <taxon>Sciaroidea</taxon>
        <taxon>Sciaridae</taxon>
        <taxon>Pseudolycoriella</taxon>
    </lineage>
</organism>
<dbReference type="AlphaFoldDB" id="A0A9Q0MR76"/>
<dbReference type="OrthoDB" id="686384at2759"/>
<evidence type="ECO:0000313" key="2">
    <source>
        <dbReference type="Proteomes" id="UP001151699"/>
    </source>
</evidence>